<dbReference type="Gene3D" id="1.25.10.10">
    <property type="entry name" value="Leucine-rich Repeat Variant"/>
    <property type="match status" value="1"/>
</dbReference>
<accession>A0A9D5HQ88</accession>
<dbReference type="OrthoDB" id="7537227at2759"/>
<keyword evidence="2" id="KW-1185">Reference proteome</keyword>
<reference evidence="1" key="2">
    <citation type="journal article" date="2022" name="Hortic Res">
        <title>The genome of Dioscorea zingiberensis sheds light on the biosynthesis, origin and evolution of the medicinally important diosgenin saponins.</title>
        <authorList>
            <person name="Li Y."/>
            <person name="Tan C."/>
            <person name="Li Z."/>
            <person name="Guo J."/>
            <person name="Li S."/>
            <person name="Chen X."/>
            <person name="Wang C."/>
            <person name="Dai X."/>
            <person name="Yang H."/>
            <person name="Song W."/>
            <person name="Hou L."/>
            <person name="Xu J."/>
            <person name="Tong Z."/>
            <person name="Xu A."/>
            <person name="Yuan X."/>
            <person name="Wang W."/>
            <person name="Yang Q."/>
            <person name="Chen L."/>
            <person name="Sun Z."/>
            <person name="Wang K."/>
            <person name="Pan B."/>
            <person name="Chen J."/>
            <person name="Bao Y."/>
            <person name="Liu F."/>
            <person name="Qi X."/>
            <person name="Gang D.R."/>
            <person name="Wen J."/>
            <person name="Li J."/>
        </authorList>
    </citation>
    <scope>NUCLEOTIDE SEQUENCE</scope>
    <source>
        <strain evidence="1">Dzin_1.0</strain>
    </source>
</reference>
<organism evidence="1 2">
    <name type="scientific">Dioscorea zingiberensis</name>
    <dbReference type="NCBI Taxonomy" id="325984"/>
    <lineage>
        <taxon>Eukaryota</taxon>
        <taxon>Viridiplantae</taxon>
        <taxon>Streptophyta</taxon>
        <taxon>Embryophyta</taxon>
        <taxon>Tracheophyta</taxon>
        <taxon>Spermatophyta</taxon>
        <taxon>Magnoliopsida</taxon>
        <taxon>Liliopsida</taxon>
        <taxon>Dioscoreales</taxon>
        <taxon>Dioscoreaceae</taxon>
        <taxon>Dioscorea</taxon>
    </lineage>
</organism>
<comment type="caution">
    <text evidence="1">The sequence shown here is derived from an EMBL/GenBank/DDBJ whole genome shotgun (WGS) entry which is preliminary data.</text>
</comment>
<evidence type="ECO:0000313" key="1">
    <source>
        <dbReference type="EMBL" id="KAJ0984873.1"/>
    </source>
</evidence>
<evidence type="ECO:0000313" key="2">
    <source>
        <dbReference type="Proteomes" id="UP001085076"/>
    </source>
</evidence>
<dbReference type="AlphaFoldDB" id="A0A9D5HQ88"/>
<dbReference type="PANTHER" id="PTHR46700:SF1">
    <property type="entry name" value="ARM REPEAT SUPERFAMILY PROTEIN"/>
    <property type="match status" value="1"/>
</dbReference>
<dbReference type="InterPro" id="IPR016024">
    <property type="entry name" value="ARM-type_fold"/>
</dbReference>
<dbReference type="Pfam" id="PF00514">
    <property type="entry name" value="Arm"/>
    <property type="match status" value="1"/>
</dbReference>
<sequence>MAKCARTDATVLAAGGFRLWPLFSAATIRRKILEALMCGVSRAKRPPGAVRALKLPETRKKLGPERLLELLMAEASESGSDEPEVEVMRKVAVFDELQSVVRRLQEEDDDQKKSAAMDVRRLAKDDREARQTLAMLGSIPPLVGMLDSGDPETQIASLYALLNLGIGNDLNKAAIVKAGAVHKMLRMIGSQCIWPVLDAIVANFLGLSALDSNKPIIGGASGAIPFLVRSFQNPNPNPSSTSKQDALRALFNLSIAPSNISNLVDANLPACLFSAIGDMEVSDRALAVLSNLLSTSHGRRAVSRTEGAFPILVDVLNWCDSPACQEKAAYILMVMAHKRSTDRTAMIESGITSSLLELTLVGTPLAQKRASRILEILTVEKGKHVSAPMKSERLDSKRRVGDEKCMSEERRAVRRLVEQSLQSNMRRIVCRANSTCDSSPSDHFLTMVASSALKSLPL</sequence>
<dbReference type="Proteomes" id="UP001085076">
    <property type="component" value="Miscellaneous, Linkage group lg01"/>
</dbReference>
<protein>
    <submittedName>
        <fullName evidence="1">Uncharacterized protein</fullName>
    </submittedName>
</protein>
<dbReference type="SUPFAM" id="SSF48371">
    <property type="entry name" value="ARM repeat"/>
    <property type="match status" value="1"/>
</dbReference>
<gene>
    <name evidence="1" type="ORF">J5N97_003229</name>
</gene>
<dbReference type="InterPro" id="IPR000225">
    <property type="entry name" value="Armadillo"/>
</dbReference>
<dbReference type="InterPro" id="IPR011989">
    <property type="entry name" value="ARM-like"/>
</dbReference>
<dbReference type="PANTHER" id="PTHR46700">
    <property type="entry name" value="ARM REPEAT SUPERFAMILY PROTEIN"/>
    <property type="match status" value="1"/>
</dbReference>
<dbReference type="EMBL" id="JAGGNH010000001">
    <property type="protein sequence ID" value="KAJ0984873.1"/>
    <property type="molecule type" value="Genomic_DNA"/>
</dbReference>
<name>A0A9D5HQ88_9LILI</name>
<dbReference type="SMART" id="SM00185">
    <property type="entry name" value="ARM"/>
    <property type="match status" value="6"/>
</dbReference>
<reference evidence="1" key="1">
    <citation type="submission" date="2021-03" db="EMBL/GenBank/DDBJ databases">
        <authorList>
            <person name="Li Z."/>
            <person name="Yang C."/>
        </authorList>
    </citation>
    <scope>NUCLEOTIDE SEQUENCE</scope>
    <source>
        <strain evidence="1">Dzin_1.0</strain>
        <tissue evidence="1">Leaf</tissue>
    </source>
</reference>
<proteinExistence type="predicted"/>